<evidence type="ECO:0000313" key="5">
    <source>
        <dbReference type="EMBL" id="RZC81862.1"/>
    </source>
</evidence>
<reference evidence="5 6" key="1">
    <citation type="journal article" date="2018" name="Science">
        <title>The opium poppy genome and morphinan production.</title>
        <authorList>
            <person name="Guo L."/>
            <person name="Winzer T."/>
            <person name="Yang X."/>
            <person name="Li Y."/>
            <person name="Ning Z."/>
            <person name="He Z."/>
            <person name="Teodor R."/>
            <person name="Lu Y."/>
            <person name="Bowser T.A."/>
            <person name="Graham I.A."/>
            <person name="Ye K."/>
        </authorList>
    </citation>
    <scope>NUCLEOTIDE SEQUENCE [LARGE SCALE GENOMIC DNA]</scope>
    <source>
        <strain evidence="6">cv. HN1</strain>
        <tissue evidence="5">Leaves</tissue>
    </source>
</reference>
<name>A0A4Y7LB06_PAPSO</name>
<feature type="domain" description="GH3 middle" evidence="3">
    <location>
        <begin position="383"/>
        <end position="467"/>
    </location>
</feature>
<dbReference type="InterPro" id="IPR055378">
    <property type="entry name" value="GH3_C"/>
</dbReference>
<comment type="similarity">
    <text evidence="1">Belongs to the IAA-amido conjugating enzyme family.</text>
</comment>
<dbReference type="PANTHER" id="PTHR31901">
    <property type="entry name" value="GH3 DOMAIN-CONTAINING PROTEIN"/>
    <property type="match status" value="1"/>
</dbReference>
<dbReference type="OrthoDB" id="10004661at2759"/>
<protein>
    <submittedName>
        <fullName evidence="5">Uncharacterized protein</fullName>
    </submittedName>
</protein>
<evidence type="ECO:0000313" key="6">
    <source>
        <dbReference type="Proteomes" id="UP000316621"/>
    </source>
</evidence>
<organism evidence="5 6">
    <name type="scientific">Papaver somniferum</name>
    <name type="common">Opium poppy</name>
    <dbReference type="NCBI Taxonomy" id="3469"/>
    <lineage>
        <taxon>Eukaryota</taxon>
        <taxon>Viridiplantae</taxon>
        <taxon>Streptophyta</taxon>
        <taxon>Embryophyta</taxon>
        <taxon>Tracheophyta</taxon>
        <taxon>Spermatophyta</taxon>
        <taxon>Magnoliopsida</taxon>
        <taxon>Ranunculales</taxon>
        <taxon>Papaveraceae</taxon>
        <taxon>Papaveroideae</taxon>
        <taxon>Papaver</taxon>
    </lineage>
</organism>
<dbReference type="Pfam" id="PF23571">
    <property type="entry name" value="GH3_M"/>
    <property type="match status" value="1"/>
</dbReference>
<dbReference type="GO" id="GO:0005737">
    <property type="term" value="C:cytoplasm"/>
    <property type="evidence" value="ECO:0007669"/>
    <property type="project" value="TreeGrafter"/>
</dbReference>
<gene>
    <name evidence="5" type="ORF">C5167_044432</name>
</gene>
<evidence type="ECO:0000256" key="1">
    <source>
        <dbReference type="ARBA" id="ARBA00008068"/>
    </source>
</evidence>
<dbReference type="GO" id="GO:0010279">
    <property type="term" value="F:indole-3-acetic acid amido synthetase activity"/>
    <property type="evidence" value="ECO:0007669"/>
    <property type="project" value="TreeGrafter"/>
</dbReference>
<dbReference type="AlphaFoldDB" id="A0A4Y7LB06"/>
<dbReference type="PANTHER" id="PTHR31901:SF100">
    <property type="entry name" value="INDOLE-3-ACETIC ACID-AMIDO SYNTHETASE"/>
    <property type="match status" value="1"/>
</dbReference>
<sequence length="625" mass="70546">MEAIAAIDDSVSVVKNSSTANTCTNTSDERYHDEKNKEALQFIEEVTINADKVQNQVLTEILSRNAQVEYLQRHGLDGYTDRKTFKRVMPVVSYEDVKTDIDLLIAKGNISSILCASPVSQFFRSTGTSSGVSKLMPTTEEQAEKSWHFWCLLMPVLNQHISDLNRGKAMQIFLVSPCIPTPGGLISSAASTGLFKSSNFKNLFSNIDPYRNYTSPLETILCEDTYQSLYSQLVCGLYQNNQVLRIAFIFASGFIEAVKCLQQHWTLFCDDIRFGTIAADHTIITDPLVKKAVMKILVKPNPELADFIENECRRNSSWEGIVSRLWPNAKCVDTIITGTMSHHIPNIDCYSNGLPIVSTMYACSECFLGINLNPLTNPHEVSYTLIPTMAYFEFVPIVDGDDHQNDNCNQEEEQHHEELVDLIDVELGREYELVVTNYAGLYRYKVGDVLRVSGFKNNAPQFNFMRRRSVVLSIDMDKTNEIELQNAVKKAADHLMISSNVSLVEYTSFADTSTNPGHYVLYWELQCNNNNAVIPHTVFEECCLIMEQFLGYEYRNMRANKKLVGPLEIKIVETGTFGKLKDHAIHQGSSVTQYKTPRCMKLGPKFDLLNSMVLSSSFSPRCPQL</sequence>
<proteinExistence type="inferred from homology"/>
<keyword evidence="2" id="KW-0436">Ligase</keyword>
<keyword evidence="6" id="KW-1185">Reference proteome</keyword>
<dbReference type="Pfam" id="PF23572">
    <property type="entry name" value="GH3_C"/>
    <property type="match status" value="1"/>
</dbReference>
<evidence type="ECO:0000256" key="2">
    <source>
        <dbReference type="ARBA" id="ARBA00022598"/>
    </source>
</evidence>
<evidence type="ECO:0000259" key="4">
    <source>
        <dbReference type="Pfam" id="PF23572"/>
    </source>
</evidence>
<dbReference type="InterPro" id="IPR004993">
    <property type="entry name" value="GH3"/>
</dbReference>
<dbReference type="InterPro" id="IPR055377">
    <property type="entry name" value="GH3_M"/>
</dbReference>
<dbReference type="EMBL" id="CM010724">
    <property type="protein sequence ID" value="RZC81862.1"/>
    <property type="molecule type" value="Genomic_DNA"/>
</dbReference>
<accession>A0A4Y7LB06</accession>
<feature type="domain" description="GH3 C-terminal" evidence="4">
    <location>
        <begin position="483"/>
        <end position="601"/>
    </location>
</feature>
<dbReference type="Proteomes" id="UP000316621">
    <property type="component" value="Chromosome 10"/>
</dbReference>
<dbReference type="Pfam" id="PF03321">
    <property type="entry name" value="GH3"/>
    <property type="match status" value="1"/>
</dbReference>
<evidence type="ECO:0000259" key="3">
    <source>
        <dbReference type="Pfam" id="PF23571"/>
    </source>
</evidence>
<dbReference type="Gramene" id="RZC81862">
    <property type="protein sequence ID" value="RZC81862"/>
    <property type="gene ID" value="C5167_044432"/>
</dbReference>